<dbReference type="EC" id="1.11.1.24" evidence="3"/>
<evidence type="ECO:0000256" key="6">
    <source>
        <dbReference type="ARBA" id="ARBA00023002"/>
    </source>
</evidence>
<evidence type="ECO:0000256" key="5">
    <source>
        <dbReference type="ARBA" id="ARBA00022862"/>
    </source>
</evidence>
<dbReference type="Proteomes" id="UP000215005">
    <property type="component" value="Chromosome"/>
</dbReference>
<dbReference type="GO" id="GO:0034599">
    <property type="term" value="P:cellular response to oxidative stress"/>
    <property type="evidence" value="ECO:0007669"/>
    <property type="project" value="TreeGrafter"/>
</dbReference>
<accession>A0A223S4Z4</accession>
<dbReference type="PIRSF" id="PIRSF000239">
    <property type="entry name" value="AHPC"/>
    <property type="match status" value="1"/>
</dbReference>
<protein>
    <recommendedName>
        <fullName evidence="3">thioredoxin-dependent peroxiredoxin</fullName>
        <ecNumber evidence="3">1.11.1.24</ecNumber>
    </recommendedName>
    <alternativeName>
        <fullName evidence="11">Bacterioferritin comigratory protein</fullName>
    </alternativeName>
    <alternativeName>
        <fullName evidence="9">Thioredoxin peroxidase</fullName>
    </alternativeName>
</protein>
<dbReference type="InterPro" id="IPR050924">
    <property type="entry name" value="Peroxiredoxin_BCP/PrxQ"/>
</dbReference>
<evidence type="ECO:0000313" key="15">
    <source>
        <dbReference type="EMBL" id="ASU83147.1"/>
    </source>
</evidence>
<comment type="similarity">
    <text evidence="10">Belongs to the peroxiredoxin family. BCP/PrxQ subfamily.</text>
</comment>
<dbReference type="InterPro" id="IPR024706">
    <property type="entry name" value="Peroxiredoxin_AhpC-typ"/>
</dbReference>
<dbReference type="InterPro" id="IPR000866">
    <property type="entry name" value="AhpC/TSA"/>
</dbReference>
<dbReference type="Pfam" id="PF00578">
    <property type="entry name" value="AhpC-TSA"/>
    <property type="match status" value="1"/>
</dbReference>
<evidence type="ECO:0000256" key="1">
    <source>
        <dbReference type="ARBA" id="ARBA00003330"/>
    </source>
</evidence>
<evidence type="ECO:0000256" key="7">
    <source>
        <dbReference type="ARBA" id="ARBA00023157"/>
    </source>
</evidence>
<dbReference type="EMBL" id="CP022753">
    <property type="protein sequence ID" value="ASU83147.1"/>
    <property type="molecule type" value="Genomic_DNA"/>
</dbReference>
<dbReference type="PANTHER" id="PTHR42801">
    <property type="entry name" value="THIOREDOXIN-DEPENDENT PEROXIDE REDUCTASE"/>
    <property type="match status" value="1"/>
</dbReference>
<reference evidence="15 16" key="1">
    <citation type="submission" date="2017-08" db="EMBL/GenBank/DDBJ databases">
        <title>The complete genome sequence of Nocardiopsis gilva YIM 90087.</title>
        <authorList>
            <person name="Yin M."/>
            <person name="Tang S."/>
        </authorList>
    </citation>
    <scope>NUCLEOTIDE SEQUENCE [LARGE SCALE GENOMIC DNA]</scope>
    <source>
        <strain evidence="15 16">YIM 90087</strain>
    </source>
</reference>
<dbReference type="InterPro" id="IPR036249">
    <property type="entry name" value="Thioredoxin-like_sf"/>
</dbReference>
<feature type="active site" description="Cysteine sulfenic acid (-SOH) intermediate; for peroxidase activity" evidence="13">
    <location>
        <position position="44"/>
    </location>
</feature>
<comment type="subunit">
    <text evidence="2">Monomer.</text>
</comment>
<keyword evidence="4" id="KW-0575">Peroxidase</keyword>
<feature type="domain" description="Thioredoxin" evidence="14">
    <location>
        <begin position="1"/>
        <end position="154"/>
    </location>
</feature>
<evidence type="ECO:0000256" key="13">
    <source>
        <dbReference type="PIRSR" id="PIRSR000239-1"/>
    </source>
</evidence>
<dbReference type="PANTHER" id="PTHR42801:SF8">
    <property type="entry name" value="PEROXIREDOXIN RV1608C-RELATED"/>
    <property type="match status" value="1"/>
</dbReference>
<comment type="catalytic activity">
    <reaction evidence="12">
        <text>a hydroperoxide + [thioredoxin]-dithiol = an alcohol + [thioredoxin]-disulfide + H2O</text>
        <dbReference type="Rhea" id="RHEA:62620"/>
        <dbReference type="Rhea" id="RHEA-COMP:10698"/>
        <dbReference type="Rhea" id="RHEA-COMP:10700"/>
        <dbReference type="ChEBI" id="CHEBI:15377"/>
        <dbReference type="ChEBI" id="CHEBI:29950"/>
        <dbReference type="ChEBI" id="CHEBI:30879"/>
        <dbReference type="ChEBI" id="CHEBI:35924"/>
        <dbReference type="ChEBI" id="CHEBI:50058"/>
        <dbReference type="EC" id="1.11.1.24"/>
    </reaction>
</comment>
<dbReference type="SUPFAM" id="SSF52833">
    <property type="entry name" value="Thioredoxin-like"/>
    <property type="match status" value="1"/>
</dbReference>
<dbReference type="KEGG" id="ngv:CDO52_10455"/>
<evidence type="ECO:0000259" key="14">
    <source>
        <dbReference type="PROSITE" id="PS51352"/>
    </source>
</evidence>
<evidence type="ECO:0000256" key="9">
    <source>
        <dbReference type="ARBA" id="ARBA00032824"/>
    </source>
</evidence>
<sequence length="154" mass="16631">MDIAELAPEFELPDQDGVPRRLTDLLATGPVVLFFYPAAMTPGCTAETCHFRDLGAEFAEVGARRVGISADPVGRQSEFSGAHEVDFPLLSDTDGTVADLYGVRRGGVLSAVAPTKRKTFVIGTDRRVLHIVSSEIRMQAHADGALRALRDHAR</sequence>
<dbReference type="AlphaFoldDB" id="A0A223S4Z4"/>
<evidence type="ECO:0000256" key="10">
    <source>
        <dbReference type="ARBA" id="ARBA00038489"/>
    </source>
</evidence>
<evidence type="ECO:0000256" key="8">
    <source>
        <dbReference type="ARBA" id="ARBA00023284"/>
    </source>
</evidence>
<name>A0A223S4Z4_9ACTN</name>
<dbReference type="RefSeq" id="WP_017621116.1">
    <property type="nucleotide sequence ID" value="NZ_ANBG01000382.1"/>
</dbReference>
<dbReference type="FunFam" id="3.40.30.10:FF:000267">
    <property type="entry name" value="Peroxidoxin bcpB"/>
    <property type="match status" value="1"/>
</dbReference>
<keyword evidence="16" id="KW-1185">Reference proteome</keyword>
<dbReference type="PROSITE" id="PS51352">
    <property type="entry name" value="THIOREDOXIN_2"/>
    <property type="match status" value="1"/>
</dbReference>
<evidence type="ECO:0000256" key="3">
    <source>
        <dbReference type="ARBA" id="ARBA00013017"/>
    </source>
</evidence>
<dbReference type="OrthoDB" id="9812811at2"/>
<comment type="function">
    <text evidence="1">Thiol-specific peroxidase that catalyzes the reduction of hydrogen peroxide and organic hydroperoxides to water and alcohols, respectively. Plays a role in cell protection against oxidative stress by detoxifying peroxides and as sensor of hydrogen peroxide-mediated signaling events.</text>
</comment>
<evidence type="ECO:0000256" key="4">
    <source>
        <dbReference type="ARBA" id="ARBA00022559"/>
    </source>
</evidence>
<gene>
    <name evidence="15" type="ORF">CDO52_10455</name>
</gene>
<evidence type="ECO:0000256" key="12">
    <source>
        <dbReference type="ARBA" id="ARBA00049091"/>
    </source>
</evidence>
<proteinExistence type="inferred from homology"/>
<evidence type="ECO:0000313" key="16">
    <source>
        <dbReference type="Proteomes" id="UP000215005"/>
    </source>
</evidence>
<dbReference type="GO" id="GO:0005737">
    <property type="term" value="C:cytoplasm"/>
    <property type="evidence" value="ECO:0007669"/>
    <property type="project" value="TreeGrafter"/>
</dbReference>
<dbReference type="Gene3D" id="3.40.30.10">
    <property type="entry name" value="Glutaredoxin"/>
    <property type="match status" value="1"/>
</dbReference>
<evidence type="ECO:0000256" key="11">
    <source>
        <dbReference type="ARBA" id="ARBA00041373"/>
    </source>
</evidence>
<dbReference type="CDD" id="cd03017">
    <property type="entry name" value="PRX_BCP"/>
    <property type="match status" value="1"/>
</dbReference>
<keyword evidence="8" id="KW-0676">Redox-active center</keyword>
<evidence type="ECO:0000256" key="2">
    <source>
        <dbReference type="ARBA" id="ARBA00011245"/>
    </source>
</evidence>
<dbReference type="GO" id="GO:0045454">
    <property type="term" value="P:cell redox homeostasis"/>
    <property type="evidence" value="ECO:0007669"/>
    <property type="project" value="TreeGrafter"/>
</dbReference>
<keyword evidence="6" id="KW-0560">Oxidoreductase</keyword>
<dbReference type="InterPro" id="IPR013766">
    <property type="entry name" value="Thioredoxin_domain"/>
</dbReference>
<organism evidence="15 16">
    <name type="scientific">Nocardiopsis gilva YIM 90087</name>
    <dbReference type="NCBI Taxonomy" id="1235441"/>
    <lineage>
        <taxon>Bacteria</taxon>
        <taxon>Bacillati</taxon>
        <taxon>Actinomycetota</taxon>
        <taxon>Actinomycetes</taxon>
        <taxon>Streptosporangiales</taxon>
        <taxon>Nocardiopsidaceae</taxon>
        <taxon>Nocardiopsis</taxon>
    </lineage>
</organism>
<dbReference type="GO" id="GO:0008379">
    <property type="term" value="F:thioredoxin peroxidase activity"/>
    <property type="evidence" value="ECO:0007669"/>
    <property type="project" value="TreeGrafter"/>
</dbReference>
<keyword evidence="5" id="KW-0049">Antioxidant</keyword>
<keyword evidence="7" id="KW-1015">Disulfide bond</keyword>